<comment type="cofactor">
    <cofactor evidence="11">
        <name>heme</name>
        <dbReference type="ChEBI" id="CHEBI:30413"/>
    </cofactor>
</comment>
<evidence type="ECO:0000256" key="8">
    <source>
        <dbReference type="ARBA" id="ARBA00023004"/>
    </source>
</evidence>
<dbReference type="PRINTS" id="PR00385">
    <property type="entry name" value="P450"/>
</dbReference>
<evidence type="ECO:0000256" key="10">
    <source>
        <dbReference type="ARBA" id="ARBA00023136"/>
    </source>
</evidence>
<accession>A0ABD3TTL8</accession>
<dbReference type="InterPro" id="IPR036396">
    <property type="entry name" value="Cyt_P450_sf"/>
</dbReference>
<dbReference type="Proteomes" id="UP001634393">
    <property type="component" value="Unassembled WGS sequence"/>
</dbReference>
<dbReference type="CDD" id="cd11073">
    <property type="entry name" value="CYP76-like"/>
    <property type="match status" value="1"/>
</dbReference>
<name>A0ABD3TTL8_9LAMI</name>
<sequence length="495" mass="55866">MDFTATDLLLTCVFCAFFYLLWPRKSSKHLPPGPYPLPIIGNLLQLGQNPHHSLTKLSKIYGPLMHLKLGSVHTIVVSSPEIAKQILQKHDQAFPGRKARAVTRALDHHETSVACLPVGTKWRSLRKICREQMFSTQRLDASRGLRQEKLQKLRDYVQECCVNNRVIDIGEAAFVTSLNLISNTLFSLDFADYNTDSSQELKEIVHRLMKVLGSPNVADYFSIFGSFDPQGVKREAEICFGKLLNKFDGIIDSRIQQSVKNSTRKNDLLEALLEISEGNQSELSRNDIKHLLLDLFVAGTETTSGTVEWIMTELLRNPSVMLKAKYELKSVIGENEQVEESDISKLPYLQAVVKESFRYHPPGSFIARNKGEDELEINNFVIPKHAGVIINIWAIGRDPSVWSNPDSFDPDRFLNGEIDIKGHNFELVPFGSGRRICPALPLAHRMVHLMVASLIHNFDWKLENGMAPEEVDINEKFGLSLQKAIPLKAVPFTQL</sequence>
<dbReference type="GO" id="GO:0046872">
    <property type="term" value="F:metal ion binding"/>
    <property type="evidence" value="ECO:0007669"/>
    <property type="project" value="UniProtKB-KW"/>
</dbReference>
<feature type="binding site" description="axial binding residue" evidence="11">
    <location>
        <position position="437"/>
    </location>
    <ligand>
        <name>heme</name>
        <dbReference type="ChEBI" id="CHEBI:30413"/>
    </ligand>
    <ligandPart>
        <name>Fe</name>
        <dbReference type="ChEBI" id="CHEBI:18248"/>
    </ligandPart>
</feature>
<keyword evidence="10" id="KW-0472">Membrane</keyword>
<comment type="subcellular location">
    <subcellularLocation>
        <location evidence="1">Membrane</location>
        <topology evidence="1">Single-pass membrane protein</topology>
    </subcellularLocation>
</comment>
<keyword evidence="9 12" id="KW-0503">Monooxygenase</keyword>
<evidence type="ECO:0000256" key="5">
    <source>
        <dbReference type="ARBA" id="ARBA00022723"/>
    </source>
</evidence>
<evidence type="ECO:0000313" key="13">
    <source>
        <dbReference type="EMBL" id="KAL3840422.1"/>
    </source>
</evidence>
<dbReference type="EMBL" id="JBJXBP010000003">
    <property type="protein sequence ID" value="KAL3840422.1"/>
    <property type="molecule type" value="Genomic_DNA"/>
</dbReference>
<evidence type="ECO:0008006" key="15">
    <source>
        <dbReference type="Google" id="ProtNLM"/>
    </source>
</evidence>
<organism evidence="13 14">
    <name type="scientific">Penstemon smallii</name>
    <dbReference type="NCBI Taxonomy" id="265156"/>
    <lineage>
        <taxon>Eukaryota</taxon>
        <taxon>Viridiplantae</taxon>
        <taxon>Streptophyta</taxon>
        <taxon>Embryophyta</taxon>
        <taxon>Tracheophyta</taxon>
        <taxon>Spermatophyta</taxon>
        <taxon>Magnoliopsida</taxon>
        <taxon>eudicotyledons</taxon>
        <taxon>Gunneridae</taxon>
        <taxon>Pentapetalae</taxon>
        <taxon>asterids</taxon>
        <taxon>lamiids</taxon>
        <taxon>Lamiales</taxon>
        <taxon>Plantaginaceae</taxon>
        <taxon>Cheloneae</taxon>
        <taxon>Penstemon</taxon>
    </lineage>
</organism>
<evidence type="ECO:0000256" key="7">
    <source>
        <dbReference type="ARBA" id="ARBA00023002"/>
    </source>
</evidence>
<proteinExistence type="inferred from homology"/>
<comment type="caution">
    <text evidence="13">The sequence shown here is derived from an EMBL/GenBank/DDBJ whole genome shotgun (WGS) entry which is preliminary data.</text>
</comment>
<dbReference type="GO" id="GO:0004497">
    <property type="term" value="F:monooxygenase activity"/>
    <property type="evidence" value="ECO:0007669"/>
    <property type="project" value="UniProtKB-KW"/>
</dbReference>
<evidence type="ECO:0000256" key="12">
    <source>
        <dbReference type="RuleBase" id="RU000461"/>
    </source>
</evidence>
<dbReference type="FunFam" id="1.10.630.10:FF:000007">
    <property type="entry name" value="Cytochrome P450 76C4"/>
    <property type="match status" value="1"/>
</dbReference>
<keyword evidence="7 12" id="KW-0560">Oxidoreductase</keyword>
<keyword evidence="6" id="KW-1133">Transmembrane helix</keyword>
<evidence type="ECO:0000256" key="2">
    <source>
        <dbReference type="ARBA" id="ARBA00010617"/>
    </source>
</evidence>
<dbReference type="Pfam" id="PF00067">
    <property type="entry name" value="p450"/>
    <property type="match status" value="1"/>
</dbReference>
<evidence type="ECO:0000256" key="1">
    <source>
        <dbReference type="ARBA" id="ARBA00004167"/>
    </source>
</evidence>
<evidence type="ECO:0000313" key="14">
    <source>
        <dbReference type="Proteomes" id="UP001634393"/>
    </source>
</evidence>
<dbReference type="AlphaFoldDB" id="A0ABD3TTL8"/>
<dbReference type="SUPFAM" id="SSF48264">
    <property type="entry name" value="Cytochrome P450"/>
    <property type="match status" value="1"/>
</dbReference>
<keyword evidence="8 11" id="KW-0408">Iron</keyword>
<dbReference type="GO" id="GO:0016020">
    <property type="term" value="C:membrane"/>
    <property type="evidence" value="ECO:0007669"/>
    <property type="project" value="UniProtKB-SubCell"/>
</dbReference>
<dbReference type="PROSITE" id="PS00086">
    <property type="entry name" value="CYTOCHROME_P450"/>
    <property type="match status" value="1"/>
</dbReference>
<dbReference type="PRINTS" id="PR00463">
    <property type="entry name" value="EP450I"/>
</dbReference>
<evidence type="ECO:0000256" key="4">
    <source>
        <dbReference type="ARBA" id="ARBA00022692"/>
    </source>
</evidence>
<evidence type="ECO:0000256" key="6">
    <source>
        <dbReference type="ARBA" id="ARBA00022989"/>
    </source>
</evidence>
<comment type="similarity">
    <text evidence="2 12">Belongs to the cytochrome P450 family.</text>
</comment>
<dbReference type="InterPro" id="IPR017972">
    <property type="entry name" value="Cyt_P450_CS"/>
</dbReference>
<keyword evidence="3 11" id="KW-0349">Heme</keyword>
<dbReference type="InterPro" id="IPR001128">
    <property type="entry name" value="Cyt_P450"/>
</dbReference>
<keyword evidence="4" id="KW-0812">Transmembrane</keyword>
<keyword evidence="14" id="KW-1185">Reference proteome</keyword>
<dbReference type="InterPro" id="IPR002401">
    <property type="entry name" value="Cyt_P450_E_grp-I"/>
</dbReference>
<dbReference type="Gene3D" id="1.10.630.10">
    <property type="entry name" value="Cytochrome P450"/>
    <property type="match status" value="1"/>
</dbReference>
<evidence type="ECO:0000256" key="3">
    <source>
        <dbReference type="ARBA" id="ARBA00022617"/>
    </source>
</evidence>
<evidence type="ECO:0000256" key="11">
    <source>
        <dbReference type="PIRSR" id="PIRSR602401-1"/>
    </source>
</evidence>
<keyword evidence="5 11" id="KW-0479">Metal-binding</keyword>
<evidence type="ECO:0000256" key="9">
    <source>
        <dbReference type="ARBA" id="ARBA00023033"/>
    </source>
</evidence>
<dbReference type="PANTHER" id="PTHR47950:SF4">
    <property type="entry name" value="GERANIOL 8-HYDROXYLASE-LIKE"/>
    <property type="match status" value="1"/>
</dbReference>
<reference evidence="13 14" key="1">
    <citation type="submission" date="2024-12" db="EMBL/GenBank/DDBJ databases">
        <title>The unique morphological basis and parallel evolutionary history of personate flowers in Penstemon.</title>
        <authorList>
            <person name="Depatie T.H."/>
            <person name="Wessinger C.A."/>
        </authorList>
    </citation>
    <scope>NUCLEOTIDE SEQUENCE [LARGE SCALE GENOMIC DNA]</scope>
    <source>
        <strain evidence="13">WTNN_2</strain>
        <tissue evidence="13">Leaf</tissue>
    </source>
</reference>
<protein>
    <recommendedName>
        <fullName evidence="15">Cytochrome P450</fullName>
    </recommendedName>
</protein>
<gene>
    <name evidence="13" type="ORF">ACJIZ3_025013</name>
</gene>
<dbReference type="PANTHER" id="PTHR47950">
    <property type="entry name" value="CYTOCHROME P450, FAMILY 76, SUBFAMILY C, POLYPEPTIDE 5-RELATED"/>
    <property type="match status" value="1"/>
</dbReference>